<sequence length="46" mass="5452">MRKKRLIHRVRERETHTEAAGSARGQRDRGIVRWLLGREKGIARML</sequence>
<evidence type="ECO:0000313" key="2">
    <source>
        <dbReference type="EMBL" id="MCI71255.1"/>
    </source>
</evidence>
<accession>A0A392UHQ2</accession>
<protein>
    <submittedName>
        <fullName evidence="2">Uncharacterized protein</fullName>
    </submittedName>
</protein>
<feature type="region of interest" description="Disordered" evidence="1">
    <location>
        <begin position="1"/>
        <end position="26"/>
    </location>
</feature>
<feature type="non-terminal residue" evidence="2">
    <location>
        <position position="46"/>
    </location>
</feature>
<reference evidence="2 3" key="1">
    <citation type="journal article" date="2018" name="Front. Plant Sci.">
        <title>Red Clover (Trifolium pratense) and Zigzag Clover (T. medium) - A Picture of Genomic Similarities and Differences.</title>
        <authorList>
            <person name="Dluhosova J."/>
            <person name="Istvanek J."/>
            <person name="Nedelnik J."/>
            <person name="Repkova J."/>
        </authorList>
    </citation>
    <scope>NUCLEOTIDE SEQUENCE [LARGE SCALE GENOMIC DNA]</scope>
    <source>
        <strain evidence="3">cv. 10/8</strain>
        <tissue evidence="2">Leaf</tissue>
    </source>
</reference>
<keyword evidence="3" id="KW-1185">Reference proteome</keyword>
<dbReference type="AlphaFoldDB" id="A0A392UHQ2"/>
<name>A0A392UHQ2_9FABA</name>
<dbReference type="EMBL" id="LXQA010792817">
    <property type="protein sequence ID" value="MCI71255.1"/>
    <property type="molecule type" value="Genomic_DNA"/>
</dbReference>
<proteinExistence type="predicted"/>
<comment type="caution">
    <text evidence="2">The sequence shown here is derived from an EMBL/GenBank/DDBJ whole genome shotgun (WGS) entry which is preliminary data.</text>
</comment>
<organism evidence="2 3">
    <name type="scientific">Trifolium medium</name>
    <dbReference type="NCBI Taxonomy" id="97028"/>
    <lineage>
        <taxon>Eukaryota</taxon>
        <taxon>Viridiplantae</taxon>
        <taxon>Streptophyta</taxon>
        <taxon>Embryophyta</taxon>
        <taxon>Tracheophyta</taxon>
        <taxon>Spermatophyta</taxon>
        <taxon>Magnoliopsida</taxon>
        <taxon>eudicotyledons</taxon>
        <taxon>Gunneridae</taxon>
        <taxon>Pentapetalae</taxon>
        <taxon>rosids</taxon>
        <taxon>fabids</taxon>
        <taxon>Fabales</taxon>
        <taxon>Fabaceae</taxon>
        <taxon>Papilionoideae</taxon>
        <taxon>50 kb inversion clade</taxon>
        <taxon>NPAAA clade</taxon>
        <taxon>Hologalegina</taxon>
        <taxon>IRL clade</taxon>
        <taxon>Trifolieae</taxon>
        <taxon>Trifolium</taxon>
    </lineage>
</organism>
<dbReference type="Proteomes" id="UP000265520">
    <property type="component" value="Unassembled WGS sequence"/>
</dbReference>
<evidence type="ECO:0000256" key="1">
    <source>
        <dbReference type="SAM" id="MobiDB-lite"/>
    </source>
</evidence>
<evidence type="ECO:0000313" key="3">
    <source>
        <dbReference type="Proteomes" id="UP000265520"/>
    </source>
</evidence>